<dbReference type="InterPro" id="IPR011032">
    <property type="entry name" value="GroES-like_sf"/>
</dbReference>
<dbReference type="GO" id="GO:0031177">
    <property type="term" value="F:phosphopantetheine binding"/>
    <property type="evidence" value="ECO:0007669"/>
    <property type="project" value="InterPro"/>
</dbReference>
<dbReference type="InterPro" id="IPR014031">
    <property type="entry name" value="Ketoacyl_synth_C"/>
</dbReference>
<dbReference type="Pfam" id="PF02801">
    <property type="entry name" value="Ketoacyl-synt_C"/>
    <property type="match status" value="1"/>
</dbReference>
<dbReference type="Gene3D" id="3.90.180.10">
    <property type="entry name" value="Medium-chain alcohol dehydrogenases, catalytic domain"/>
    <property type="match status" value="1"/>
</dbReference>
<dbReference type="InterPro" id="IPR016039">
    <property type="entry name" value="Thiolase-like"/>
</dbReference>
<dbReference type="GO" id="GO:0004312">
    <property type="term" value="F:fatty acid synthase activity"/>
    <property type="evidence" value="ECO:0007669"/>
    <property type="project" value="TreeGrafter"/>
</dbReference>
<feature type="domain" description="PKS/mFAS DH" evidence="15">
    <location>
        <begin position="1042"/>
        <end position="1356"/>
    </location>
</feature>
<comment type="caution">
    <text evidence="16">The sequence shown here is derived from an EMBL/GenBank/DDBJ whole genome shotgun (WGS) entry which is preliminary data.</text>
</comment>
<dbReference type="Pfam" id="PF00550">
    <property type="entry name" value="PP-binding"/>
    <property type="match status" value="1"/>
</dbReference>
<dbReference type="Pfam" id="PF08242">
    <property type="entry name" value="Methyltransf_12"/>
    <property type="match status" value="1"/>
</dbReference>
<dbReference type="InterPro" id="IPR014043">
    <property type="entry name" value="Acyl_transferase_dom"/>
</dbReference>
<dbReference type="PROSITE" id="PS52004">
    <property type="entry name" value="KS3_2"/>
    <property type="match status" value="1"/>
</dbReference>
<reference evidence="16 17" key="1">
    <citation type="submission" date="2017-10" db="EMBL/GenBank/DDBJ databases">
        <title>Comparative genomics in systemic dimorphic fungi from Ajellomycetaceae.</title>
        <authorList>
            <person name="Munoz J.F."/>
            <person name="Mcewen J.G."/>
            <person name="Clay O.K."/>
            <person name="Cuomo C.A."/>
        </authorList>
    </citation>
    <scope>NUCLEOTIDE SEQUENCE [LARGE SCALE GENOMIC DNA]</scope>
    <source>
        <strain evidence="16 17">UAMH5409</strain>
    </source>
</reference>
<dbReference type="InterPro" id="IPR049900">
    <property type="entry name" value="PKS_mFAS_DH"/>
</dbReference>
<dbReference type="InterPro" id="IPR018201">
    <property type="entry name" value="Ketoacyl_synth_AS"/>
</dbReference>
<dbReference type="InterPro" id="IPR049552">
    <property type="entry name" value="PKS_DH_N"/>
</dbReference>
<dbReference type="SUPFAM" id="SSF50129">
    <property type="entry name" value="GroES-like"/>
    <property type="match status" value="1"/>
</dbReference>
<evidence type="ECO:0000259" key="13">
    <source>
        <dbReference type="PROSITE" id="PS50075"/>
    </source>
</evidence>
<feature type="active site" description="Proton donor; for dehydratase activity" evidence="11">
    <location>
        <position position="1268"/>
    </location>
</feature>
<dbReference type="CDD" id="cd02440">
    <property type="entry name" value="AdoMet_MTases"/>
    <property type="match status" value="1"/>
</dbReference>
<dbReference type="GO" id="GO:0044550">
    <property type="term" value="P:secondary metabolite biosynthetic process"/>
    <property type="evidence" value="ECO:0007669"/>
    <property type="project" value="TreeGrafter"/>
</dbReference>
<keyword evidence="17" id="KW-1185">Reference proteome</keyword>
<dbReference type="InterPro" id="IPR001227">
    <property type="entry name" value="Ac_transferase_dom_sf"/>
</dbReference>
<dbReference type="Pfam" id="PF14765">
    <property type="entry name" value="PS-DH"/>
    <property type="match status" value="1"/>
</dbReference>
<dbReference type="STRING" id="1447875.A0A2B7YBF0"/>
<dbReference type="SMART" id="SM00823">
    <property type="entry name" value="PKS_PP"/>
    <property type="match status" value="1"/>
</dbReference>
<dbReference type="Pfam" id="PF00698">
    <property type="entry name" value="Acyl_transf_1"/>
    <property type="match status" value="1"/>
</dbReference>
<dbReference type="PROSITE" id="PS00606">
    <property type="entry name" value="KS3_1"/>
    <property type="match status" value="1"/>
</dbReference>
<dbReference type="SUPFAM" id="SSF52151">
    <property type="entry name" value="FabD/lysophospholipase-like"/>
    <property type="match status" value="1"/>
</dbReference>
<dbReference type="InterPro" id="IPR013217">
    <property type="entry name" value="Methyltransf_12"/>
</dbReference>
<dbReference type="InterPro" id="IPR050091">
    <property type="entry name" value="PKS_NRPS_Biosynth_Enz"/>
</dbReference>
<dbReference type="Pfam" id="PF13602">
    <property type="entry name" value="ADH_zinc_N_2"/>
    <property type="match status" value="1"/>
</dbReference>
<evidence type="ECO:0000256" key="5">
    <source>
        <dbReference type="ARBA" id="ARBA00022857"/>
    </source>
</evidence>
<dbReference type="SMART" id="SM00826">
    <property type="entry name" value="PKS_DH"/>
    <property type="match status" value="1"/>
</dbReference>
<dbReference type="Gene3D" id="3.40.366.10">
    <property type="entry name" value="Malonyl-Coenzyme A Acyl Carrier Protein, domain 2"/>
    <property type="match status" value="1"/>
</dbReference>
<dbReference type="Gene3D" id="3.30.70.3290">
    <property type="match status" value="1"/>
</dbReference>
<dbReference type="InterPro" id="IPR042104">
    <property type="entry name" value="PKS_dehydratase_sf"/>
</dbReference>
<dbReference type="CDD" id="cd00833">
    <property type="entry name" value="PKS"/>
    <property type="match status" value="1"/>
</dbReference>
<dbReference type="Gene3D" id="1.10.1200.10">
    <property type="entry name" value="ACP-like"/>
    <property type="match status" value="1"/>
</dbReference>
<evidence type="ECO:0000256" key="12">
    <source>
        <dbReference type="SAM" id="MobiDB-lite"/>
    </source>
</evidence>
<accession>A0A2B7YBF0</accession>
<feature type="domain" description="Ketosynthase family 3 (KS3)" evidence="14">
    <location>
        <begin position="4"/>
        <end position="429"/>
    </location>
</feature>
<dbReference type="Gene3D" id="3.40.50.720">
    <property type="entry name" value="NAD(P)-binding Rossmann-like Domain"/>
    <property type="match status" value="1"/>
</dbReference>
<dbReference type="Pfam" id="PF08659">
    <property type="entry name" value="KR"/>
    <property type="match status" value="1"/>
</dbReference>
<dbReference type="InterPro" id="IPR020806">
    <property type="entry name" value="PKS_PP-bd"/>
</dbReference>
<dbReference type="SUPFAM" id="SSF53335">
    <property type="entry name" value="S-adenosyl-L-methionine-dependent methyltransferases"/>
    <property type="match status" value="1"/>
</dbReference>
<dbReference type="SMART" id="SM00822">
    <property type="entry name" value="PKS_KR"/>
    <property type="match status" value="1"/>
</dbReference>
<dbReference type="SUPFAM" id="SSF51735">
    <property type="entry name" value="NAD(P)-binding Rossmann-fold domains"/>
    <property type="match status" value="2"/>
</dbReference>
<dbReference type="InterPro" id="IPR036736">
    <property type="entry name" value="ACP-like_sf"/>
</dbReference>
<dbReference type="InterPro" id="IPR049551">
    <property type="entry name" value="PKS_DH_C"/>
</dbReference>
<keyword evidence="4" id="KW-0808">Transferase</keyword>
<dbReference type="GO" id="GO:0006633">
    <property type="term" value="P:fatty acid biosynthetic process"/>
    <property type="evidence" value="ECO:0007669"/>
    <property type="project" value="InterPro"/>
</dbReference>
<evidence type="ECO:0000256" key="8">
    <source>
        <dbReference type="ARBA" id="ARBA00023315"/>
    </source>
</evidence>
<dbReference type="InterPro" id="IPR057326">
    <property type="entry name" value="KR_dom"/>
</dbReference>
<dbReference type="CDD" id="cd05195">
    <property type="entry name" value="enoyl_red"/>
    <property type="match status" value="1"/>
</dbReference>
<dbReference type="Pfam" id="PF00109">
    <property type="entry name" value="ketoacyl-synt"/>
    <property type="match status" value="1"/>
</dbReference>
<dbReference type="InterPro" id="IPR009081">
    <property type="entry name" value="PP-bd_ACP"/>
</dbReference>
<proteinExistence type="predicted"/>
<name>A0A2B7YBF0_9EURO</name>
<keyword evidence="6" id="KW-0560">Oxidoreductase</keyword>
<feature type="region of interest" description="Disordered" evidence="12">
    <location>
        <begin position="41"/>
        <end position="69"/>
    </location>
</feature>
<dbReference type="PROSITE" id="PS00012">
    <property type="entry name" value="PHOSPHOPANTETHEINE"/>
    <property type="match status" value="1"/>
</dbReference>
<dbReference type="GO" id="GO:0004315">
    <property type="term" value="F:3-oxoacyl-[acyl-carrier-protein] synthase activity"/>
    <property type="evidence" value="ECO:0007669"/>
    <property type="project" value="InterPro"/>
</dbReference>
<evidence type="ECO:0000256" key="6">
    <source>
        <dbReference type="ARBA" id="ARBA00023002"/>
    </source>
</evidence>
<dbReference type="SMART" id="SM00827">
    <property type="entry name" value="PKS_AT"/>
    <property type="match status" value="1"/>
</dbReference>
<dbReference type="OrthoDB" id="329835at2759"/>
<dbReference type="InterPro" id="IPR020843">
    <property type="entry name" value="ER"/>
</dbReference>
<dbReference type="Gene3D" id="3.40.50.150">
    <property type="entry name" value="Vaccinia Virus protein VP39"/>
    <property type="match status" value="1"/>
</dbReference>
<dbReference type="Gene3D" id="3.40.47.10">
    <property type="match status" value="1"/>
</dbReference>
<keyword evidence="7" id="KW-0511">Multifunctional enzyme</keyword>
<evidence type="ECO:0000256" key="7">
    <source>
        <dbReference type="ARBA" id="ARBA00023268"/>
    </source>
</evidence>
<dbReference type="InterPro" id="IPR016036">
    <property type="entry name" value="Malonyl_transacylase_ACP-bd"/>
</dbReference>
<dbReference type="EMBL" id="PDNB01000004">
    <property type="protein sequence ID" value="PGH18371.1"/>
    <property type="molecule type" value="Genomic_DNA"/>
</dbReference>
<dbReference type="PROSITE" id="PS52019">
    <property type="entry name" value="PKS_MFAS_DH"/>
    <property type="match status" value="1"/>
</dbReference>
<feature type="region of interest" description="N-terminal hotdog fold" evidence="11">
    <location>
        <begin position="1042"/>
        <end position="1181"/>
    </location>
</feature>
<sequence>MQVSDDIAVVGFAYKLPEDIENDAAFWEILQSARNLATDWPENRSATVRPEAHPDPKNGTNHSRGGHFIREDQTGFDAPFFGITAKEAASMDPMQRWTLEVSYRAFENAGIPSETLKGSRTAVLSATWTEDYIRMAAMDPDNYDRTSATGCMASIIPNRVSYLFGMQGPSMHVDTACSSGLSAFDLACKLIASGDADAALVTGANLILEPGVYRMLRNLQMLSPDSTCKSFDRKANGFARGEGVLGFVLKPISTALKDGDVIRAVVRAVASNQDGHTPSLSQPNPVAQEKLIRYVYAQAGLGMEQTRYVEAHGTGTPVGDPIEMKAIGNAFRDARNEEEPLYVGSVKSNIGHLEGASGLAGLLKAILILEKGIIPPNALFKELNPDIDAEFLRVHVPSRCTTWPSTGIRRVSVNSFGFGGSNTHVILEDALHFLEYRGLQGKHCTTDISAIAKTTNGRPTQEARLPKTSGQPNGIPVASPITEKLGNGAALTNGTLTPIERTEVNKKVNGIDGPIPILQKLENGAALTNGASMQGNLVQVNGTAHDMVKPITNGTFHFLHEAETQNYYKLLVFSAFDEKSIQRTLQSYTSWYEANEVFSDGEKLNSLAYTLAMRRSHMRWRSFAIASALEEELEFDQKNIPQPFLKALLPASPVRVGSDPGLCWVFTGQGTNYVDMGWELVAMYAVFRETLEKIDNVYKGLGCEWSIFDKLRQGRSINNPEYSQPLSTAIQIALIELLRRFGVAPKAVVGHSSGEIAAAYAIGALSLASACKVAYFRGHVAGELRNCNTSSPGAMISINLAPDQVLDFLSKIKEIKGVGIACVNSPLNVTLSGPEAYIDAINVQANQDGIFALKLKTRVAYHSPAMRSVAAEYLSLMGSLEPSRLLPIPMFSTVTGKALGPAELATGQYWVDNMVSPVIFATAVKLMASKTMNLGITDWVEVGPHPALRRYVQDTLGKDRIYYSTALQRSHSAAQKVMELAGTLFCRGYDISLTAVNNQEGKEMGSIPLLVDCPPYPFDHSNKFWAENRISRDYRLRMPTKGGVLGQRVPDWNPLQPRWRSFLSIETHPWIGHHVVGDMALYPAAGMLICAFEAAQEMIPDGKMIAGFYVKEAHFLNPVVVPESWDDRVEMVVSLQPAKSCPQNRQASSSLFDISIFTYMKESHTWTEAFRSSLKVQYVSDAGDSERYTADEATRELYQRAQESCVLPIDPQVLYSDASKHGLQYGELFKLCKNIKWDKSGAQAIATVPVPHNEKDETVSFVHPAVLDTMFHALRVSAGQQQAANVPLRLADAWFASAGWQNLGTETVHWLASSKGKRDNAARGERGSVCALTNNGKVLARVGKMVTTAVSRDDSDAIAESGEVEQKTLLYGIEWEPQLSLLSAGQLAEVCKANYFPCDGETVLSDYYKRTAMLNTVAVRHVKNTSKEQRAKLDSTLRQHMDWMEHYANSLPHETREAAEALTDTEYETQIDAFTAAFPSWTLYSAVARALPAIMAGEVDPLQIIFESEHAKTFYTSLFNQVCGDGRLHRFLELAAHENPSLRILEVGAGTGGMTVHIINALREREKRTGAISFTEYMYTDISPAFFESARAMWDMDGTRDRMFFKPLDMEHPVSDQGFVENTYDLLIAGCCVHATRLLSKTLQNLRRLLKPGGKIILLELTNGSDITSCFFATLASGWWLSQEEARVKNMSPLVSLDKWDEVLKQNGFSGNDLVLRDTPEAKAHIVSIIVSTAINETEAEIPVISPRRMFIVNPEQNSQKILAGALCEGQDMVIPLDQVDHTFIGNDDIVISLVEVDNALLADLPEKHFYQLQTIFKQARILVWVTAPKDGVNDAHFPHYSVAQGFLRTVRAEMPDSYIVSLDIEDVASIETRIQVIDKTIKAAYDPSSYPELEYVFRSGQMHTARAIENIAANRTLQSTLYPRLQNLAWKDSPAVKLALTTPGSLESLRFEQDENYEDLLNPNDIEIEAKAWGLSRMDVLSALGRVDDGYDVHDFGPDCSGVVTRVGESCDPLGPKPGDRVIMLSRGCLRKFPRAHETAVVKIPSQQSLKSYDVAAAVLEPALTAYRALIDVARVEQGDKVLVHEASSARGQIAVQIARLKGAEVLVTTQGASLEEEDEKQTLFDNMGIVPENIFSASGNTTSYIDWVKRATDGYGVDVVINTLTGDQLQESCGLLGPGGRFVDISVGGCTQFPGAEARLKNASFAAVNVLDLPQRVIARLLKDTITLLEKGEITPPTPVRVFPATEMKEAFRAIQNGEGSGRVVLVPQPNDIVSQLVIDQSTVRRCKLDENASYLIPGGLGGLGRSILSWMVTCGAKHLIVPSRSGASAPAAAKLVSSLSSRGVHIVTPRCNAANIDELAILLEDTKQTMPPIRGVINCAMVLPNAVFANMSFQQWSTAVNTKVAISFNLHRLLPDTHNLDFFIHLSSLAGINGQIASSNYAAGCSFQDALARRYPGVVTLDIGWMSDIGLIAETAAYQRQLQDWDNMQRIEEKELLGILGTVCNAKHVSKENRTTEQQLLIGLRTPASFLSRNQGPLPPVLDRPFLSTFAQSVNSIKSASRAKNIKASQGKAEVIDHGMLFRASIDDKARASAVTSALAEKLARATMMSADDVDPDRTLSAYGIDSLMAIDIRNWLNREFCAKLGIWEVMGGERPIKMIAETVVAKSTAMKV</sequence>
<dbReference type="InterPro" id="IPR020807">
    <property type="entry name" value="PKS_DH"/>
</dbReference>
<feature type="active site" description="Proton acceptor; for dehydratase activity" evidence="11">
    <location>
        <position position="1074"/>
    </location>
</feature>
<feature type="region of interest" description="C-terminal hotdog fold" evidence="11">
    <location>
        <begin position="1206"/>
        <end position="1356"/>
    </location>
</feature>
<keyword evidence="5" id="KW-0521">NADP</keyword>
<evidence type="ECO:0000313" key="16">
    <source>
        <dbReference type="EMBL" id="PGH18371.1"/>
    </source>
</evidence>
<dbReference type="SUPFAM" id="SSF47336">
    <property type="entry name" value="ACP-like"/>
    <property type="match status" value="1"/>
</dbReference>
<dbReference type="InterPro" id="IPR029063">
    <property type="entry name" value="SAM-dependent_MTases_sf"/>
</dbReference>
<dbReference type="Pfam" id="PF21089">
    <property type="entry name" value="PKS_DH_N"/>
    <property type="match status" value="1"/>
</dbReference>
<keyword evidence="2" id="KW-0596">Phosphopantetheine</keyword>
<dbReference type="InterPro" id="IPR032821">
    <property type="entry name" value="PKS_assoc"/>
</dbReference>
<dbReference type="SUPFAM" id="SSF53901">
    <property type="entry name" value="Thiolase-like"/>
    <property type="match status" value="1"/>
</dbReference>
<dbReference type="SMART" id="SM00829">
    <property type="entry name" value="PKS_ER"/>
    <property type="match status" value="1"/>
</dbReference>
<evidence type="ECO:0000259" key="14">
    <source>
        <dbReference type="PROSITE" id="PS52004"/>
    </source>
</evidence>
<organism evidence="16 17">
    <name type="scientific">Helicocarpus griseus UAMH5409</name>
    <dbReference type="NCBI Taxonomy" id="1447875"/>
    <lineage>
        <taxon>Eukaryota</taxon>
        <taxon>Fungi</taxon>
        <taxon>Dikarya</taxon>
        <taxon>Ascomycota</taxon>
        <taxon>Pezizomycotina</taxon>
        <taxon>Eurotiomycetes</taxon>
        <taxon>Eurotiomycetidae</taxon>
        <taxon>Onygenales</taxon>
        <taxon>Ajellomycetaceae</taxon>
        <taxon>Helicocarpus</taxon>
    </lineage>
</organism>
<evidence type="ECO:0000256" key="9">
    <source>
        <dbReference type="ARBA" id="ARBA00031359"/>
    </source>
</evidence>
<feature type="domain" description="Carrier" evidence="13">
    <location>
        <begin position="2593"/>
        <end position="2671"/>
    </location>
</feature>
<dbReference type="InterPro" id="IPR013968">
    <property type="entry name" value="PKS_KR"/>
</dbReference>
<gene>
    <name evidence="16" type="ORF">AJ79_00437</name>
</gene>
<dbReference type="PANTHER" id="PTHR43775">
    <property type="entry name" value="FATTY ACID SYNTHASE"/>
    <property type="match status" value="1"/>
</dbReference>
<dbReference type="InterPro" id="IPR016035">
    <property type="entry name" value="Acyl_Trfase/lysoPLipase"/>
</dbReference>
<dbReference type="SMART" id="SM00825">
    <property type="entry name" value="PKS_KS"/>
    <property type="match status" value="1"/>
</dbReference>
<evidence type="ECO:0000256" key="2">
    <source>
        <dbReference type="ARBA" id="ARBA00022450"/>
    </source>
</evidence>
<dbReference type="GO" id="GO:0016491">
    <property type="term" value="F:oxidoreductase activity"/>
    <property type="evidence" value="ECO:0007669"/>
    <property type="project" value="UniProtKB-KW"/>
</dbReference>
<evidence type="ECO:0000256" key="1">
    <source>
        <dbReference type="ARBA" id="ARBA00018393"/>
    </source>
</evidence>
<evidence type="ECO:0000256" key="3">
    <source>
        <dbReference type="ARBA" id="ARBA00022553"/>
    </source>
</evidence>
<keyword evidence="3" id="KW-0597">Phosphoprotein</keyword>
<dbReference type="InterPro" id="IPR036291">
    <property type="entry name" value="NAD(P)-bd_dom_sf"/>
</dbReference>
<dbReference type="PANTHER" id="PTHR43775:SF29">
    <property type="entry name" value="ASPERFURANONE POLYKETIDE SYNTHASE AFOG-RELATED"/>
    <property type="match status" value="1"/>
</dbReference>
<evidence type="ECO:0000256" key="4">
    <source>
        <dbReference type="ARBA" id="ARBA00022679"/>
    </source>
</evidence>
<dbReference type="Gene3D" id="3.10.129.110">
    <property type="entry name" value="Polyketide synthase dehydratase"/>
    <property type="match status" value="1"/>
</dbReference>
<evidence type="ECO:0000256" key="11">
    <source>
        <dbReference type="PROSITE-ProRule" id="PRU01363"/>
    </source>
</evidence>
<evidence type="ECO:0000313" key="17">
    <source>
        <dbReference type="Proteomes" id="UP000223968"/>
    </source>
</evidence>
<dbReference type="InterPro" id="IPR014030">
    <property type="entry name" value="Ketoacyl_synth_N"/>
</dbReference>
<protein>
    <recommendedName>
        <fullName evidence="1">Non-reducing polyketide synthase nscA</fullName>
    </recommendedName>
    <alternativeName>
        <fullName evidence="9">Conidial yellow pigment biosynthesis polyketide synthase nscA</fullName>
    </alternativeName>
    <alternativeName>
        <fullName evidence="10">Neosartoricin B biosynthesis protein A</fullName>
    </alternativeName>
</protein>
<dbReference type="Proteomes" id="UP000223968">
    <property type="component" value="Unassembled WGS sequence"/>
</dbReference>
<dbReference type="SUPFAM" id="SSF55048">
    <property type="entry name" value="Probable ACP-binding domain of malonyl-CoA ACP transacylase"/>
    <property type="match status" value="1"/>
</dbReference>
<evidence type="ECO:0000256" key="10">
    <source>
        <dbReference type="ARBA" id="ARBA00033379"/>
    </source>
</evidence>
<dbReference type="InterPro" id="IPR020841">
    <property type="entry name" value="PKS_Beta-ketoAc_synthase_dom"/>
</dbReference>
<evidence type="ECO:0000259" key="15">
    <source>
        <dbReference type="PROSITE" id="PS52019"/>
    </source>
</evidence>
<dbReference type="InterPro" id="IPR006162">
    <property type="entry name" value="Ppantetheine_attach_site"/>
</dbReference>
<dbReference type="PROSITE" id="PS50075">
    <property type="entry name" value="CARRIER"/>
    <property type="match status" value="1"/>
</dbReference>
<keyword evidence="8" id="KW-0012">Acyltransferase</keyword>
<dbReference type="Pfam" id="PF16197">
    <property type="entry name" value="KAsynt_C_assoc"/>
    <property type="match status" value="1"/>
</dbReference>